<name>A0A645IMT1_9ZZZZ</name>
<dbReference type="AlphaFoldDB" id="A0A645IMT1"/>
<proteinExistence type="predicted"/>
<reference evidence="1" key="1">
    <citation type="submission" date="2019-08" db="EMBL/GenBank/DDBJ databases">
        <authorList>
            <person name="Kucharzyk K."/>
            <person name="Murdoch R.W."/>
            <person name="Higgins S."/>
            <person name="Loffler F."/>
        </authorList>
    </citation>
    <scope>NUCLEOTIDE SEQUENCE</scope>
</reference>
<protein>
    <submittedName>
        <fullName evidence="1">Uncharacterized protein</fullName>
    </submittedName>
</protein>
<evidence type="ECO:0000313" key="1">
    <source>
        <dbReference type="EMBL" id="MPN52400.1"/>
    </source>
</evidence>
<comment type="caution">
    <text evidence="1">The sequence shown here is derived from an EMBL/GenBank/DDBJ whole genome shotgun (WGS) entry which is preliminary data.</text>
</comment>
<organism evidence="1">
    <name type="scientific">bioreactor metagenome</name>
    <dbReference type="NCBI Taxonomy" id="1076179"/>
    <lineage>
        <taxon>unclassified sequences</taxon>
        <taxon>metagenomes</taxon>
        <taxon>ecological metagenomes</taxon>
    </lineage>
</organism>
<dbReference type="EMBL" id="VSSQ01118473">
    <property type="protein sequence ID" value="MPN52400.1"/>
    <property type="molecule type" value="Genomic_DNA"/>
</dbReference>
<gene>
    <name evidence="1" type="ORF">SDC9_200061</name>
</gene>
<sequence>MVPEGESEWEFRIGESTFNGPVFDENTFTFPEKPAGVFNETHFDESVFRIDFSSFNGSKFDEDAFTFPDKLSGSFDEARFDESIFLIDFSAGLEMKWAENQRAMFEVILPYNLGLKQMSATDIRERKRQFMEPLQSVSKIIGLVKPIGVKVLIKYDYKGHYLAYQKPLNNIDHGVINISDY</sequence>
<accession>A0A645IMT1</accession>